<dbReference type="InterPro" id="IPR009057">
    <property type="entry name" value="Homeodomain-like_sf"/>
</dbReference>
<dbReference type="Pfam" id="PF00046">
    <property type="entry name" value="Homeodomain"/>
    <property type="match status" value="1"/>
</dbReference>
<dbReference type="PROSITE" id="PS00027">
    <property type="entry name" value="HOMEOBOX_1"/>
    <property type="match status" value="1"/>
</dbReference>
<keyword evidence="3 6" id="KW-0238">DNA-binding</keyword>
<dbReference type="PRINTS" id="PR00024">
    <property type="entry name" value="HOMEOBOX"/>
</dbReference>
<evidence type="ECO:0000259" key="9">
    <source>
        <dbReference type="PROSITE" id="PS50071"/>
    </source>
</evidence>
<evidence type="ECO:0000256" key="4">
    <source>
        <dbReference type="ARBA" id="ARBA00023155"/>
    </source>
</evidence>
<proteinExistence type="predicted"/>
<keyword evidence="5 6" id="KW-0539">Nucleus</keyword>
<dbReference type="InterPro" id="IPR050609">
    <property type="entry name" value="Antp_homeobox_Deformed_sf"/>
</dbReference>
<organism evidence="10 11">
    <name type="scientific">Fasciola hepatica</name>
    <name type="common">Liver fluke</name>
    <dbReference type="NCBI Taxonomy" id="6192"/>
    <lineage>
        <taxon>Eukaryota</taxon>
        <taxon>Metazoa</taxon>
        <taxon>Spiralia</taxon>
        <taxon>Lophotrochozoa</taxon>
        <taxon>Platyhelminthes</taxon>
        <taxon>Trematoda</taxon>
        <taxon>Digenea</taxon>
        <taxon>Plagiorchiida</taxon>
        <taxon>Echinostomata</taxon>
        <taxon>Echinostomatoidea</taxon>
        <taxon>Fasciolidae</taxon>
        <taxon>Fasciola</taxon>
    </lineage>
</organism>
<dbReference type="PANTHER" id="PTHR45771">
    <property type="entry name" value="HOMEOTIC PROTEIN DEFORMED"/>
    <property type="match status" value="1"/>
</dbReference>
<sequence length="852" mass="92148">MSVLLSMHTSQTTPGLVKHVIGSGTGYPAVDPTDECTTNAASAAAATAALAAAAAAAGCCMSLSAAAAACSTSSSSFVSSSSSSSTVSNSAHDFHSALFLNHHGQPKSEDYYALRGTPSSPHATQSPFVYPPTGLVRLDIDQLHASDSIMRTDNQNFLPPETGTVYADPVGIKCPASSPSSVNSTFLSQTLDPTPPSCAVDTLTQHVQHDHSFPSSNTSYESSMLMGSLGNGTKPTGSYHHEDSLNPYGSDTETLNRQAPYSQVNSIPSGQGYPFAEDSAELRDPFRRLAETSRCRPEFDCTDLMGWKGTGFANPPYPLDKYDQSIGSETGSRPLVSGKSADYSSDPLHYPAFGKTVPLTLRTNYASHPVAGTHTHLHQPIATAVIYPWMKRVHSKTSKHQQNTNLQKPSTRHNMKNSQQQHQQQQKKSQEKPALGVNSDKLNPSKLSGNDIPCVDPDGLTRESGTHKTTGDKFDADDSSSWTGDENSADVGGNDSKQSDLGGDQTSDSEEFTYLNPTTDSKRTRTAYTRQQILELEKEFHFNKYLTRKRRLEIAHTLTLSERQIKIWFQNRRMKWKKEHHLPGMKQRLIEPLSPMTPRSHLGSTTVNNHPHSPSTLRPHLPIGQNHLLMAPDYRNILEPGLGRISTEFTSYPNLIPNIDQPSLLQPTAQMSSASHASSSLSQWSTTPIGGAATSFNVPSPLATANSSVQPNALALTHTISYGSSAYNPGLMNEANSQSLGLHLDTYHPRIVTNSDQMEATTQSLNSLEPSSTMGSMRFFGHRTTDPDSSARFLQAGTKMGQNFTHLSKSLDQNISHSGITNLGDRSGLCTNTCSTSNSSVCSGHSSHDPMD</sequence>
<accession>A0A4E0RN47</accession>
<dbReference type="Proteomes" id="UP000230066">
    <property type="component" value="Unassembled WGS sequence"/>
</dbReference>
<keyword evidence="4 6" id="KW-0371">Homeobox</keyword>
<dbReference type="SUPFAM" id="SSF46689">
    <property type="entry name" value="Homeodomain-like"/>
    <property type="match status" value="1"/>
</dbReference>
<dbReference type="InterPro" id="IPR017970">
    <property type="entry name" value="Homeobox_CS"/>
</dbReference>
<dbReference type="EMBL" id="JXXN02000199">
    <property type="protein sequence ID" value="THD28251.1"/>
    <property type="molecule type" value="Genomic_DNA"/>
</dbReference>
<dbReference type="PROSITE" id="PS50071">
    <property type="entry name" value="HOMEOBOX_2"/>
    <property type="match status" value="1"/>
</dbReference>
<dbReference type="AlphaFoldDB" id="A0A4E0RN47"/>
<feature type="region of interest" description="Disordered" evidence="8">
    <location>
        <begin position="209"/>
        <end position="255"/>
    </location>
</feature>
<keyword evidence="2" id="KW-0217">Developmental protein</keyword>
<feature type="compositionally biased region" description="Basic and acidic residues" evidence="8">
    <location>
        <begin position="459"/>
        <end position="476"/>
    </location>
</feature>
<evidence type="ECO:0000256" key="1">
    <source>
        <dbReference type="ARBA" id="ARBA00004123"/>
    </source>
</evidence>
<dbReference type="InterPro" id="IPR020479">
    <property type="entry name" value="HD_metazoa"/>
</dbReference>
<evidence type="ECO:0000256" key="7">
    <source>
        <dbReference type="RuleBase" id="RU000682"/>
    </source>
</evidence>
<dbReference type="InterPro" id="IPR001356">
    <property type="entry name" value="HD"/>
</dbReference>
<dbReference type="GO" id="GO:0009952">
    <property type="term" value="P:anterior/posterior pattern specification"/>
    <property type="evidence" value="ECO:0007669"/>
    <property type="project" value="TreeGrafter"/>
</dbReference>
<feature type="DNA-binding region" description="Homeobox" evidence="6">
    <location>
        <begin position="521"/>
        <end position="580"/>
    </location>
</feature>
<evidence type="ECO:0000256" key="6">
    <source>
        <dbReference type="PROSITE-ProRule" id="PRU00108"/>
    </source>
</evidence>
<evidence type="ECO:0000256" key="3">
    <source>
        <dbReference type="ARBA" id="ARBA00023125"/>
    </source>
</evidence>
<evidence type="ECO:0000313" key="11">
    <source>
        <dbReference type="Proteomes" id="UP000230066"/>
    </source>
</evidence>
<dbReference type="CDD" id="cd00086">
    <property type="entry name" value="homeodomain"/>
    <property type="match status" value="1"/>
</dbReference>
<evidence type="ECO:0000256" key="2">
    <source>
        <dbReference type="ARBA" id="ARBA00022473"/>
    </source>
</evidence>
<dbReference type="SMART" id="SM00389">
    <property type="entry name" value="HOX"/>
    <property type="match status" value="1"/>
</dbReference>
<feature type="compositionally biased region" description="Low complexity" evidence="8">
    <location>
        <begin position="418"/>
        <end position="427"/>
    </location>
</feature>
<dbReference type="PANTHER" id="PTHR45771:SF6">
    <property type="entry name" value="HOMEOTIC PROTEIN SEX COMBS REDUCED"/>
    <property type="match status" value="1"/>
</dbReference>
<dbReference type="GO" id="GO:0005654">
    <property type="term" value="C:nucleoplasm"/>
    <property type="evidence" value="ECO:0007669"/>
    <property type="project" value="TreeGrafter"/>
</dbReference>
<feature type="domain" description="Homeobox" evidence="9">
    <location>
        <begin position="519"/>
        <end position="579"/>
    </location>
</feature>
<feature type="compositionally biased region" description="Polar residues" evidence="8">
    <location>
        <begin position="400"/>
        <end position="409"/>
    </location>
</feature>
<dbReference type="InterPro" id="IPR001827">
    <property type="entry name" value="Homeobox_Antennapedia_CS"/>
</dbReference>
<dbReference type="GO" id="GO:0000978">
    <property type="term" value="F:RNA polymerase II cis-regulatory region sequence-specific DNA binding"/>
    <property type="evidence" value="ECO:0007669"/>
    <property type="project" value="TreeGrafter"/>
</dbReference>
<dbReference type="GO" id="GO:0045944">
    <property type="term" value="P:positive regulation of transcription by RNA polymerase II"/>
    <property type="evidence" value="ECO:0007669"/>
    <property type="project" value="TreeGrafter"/>
</dbReference>
<keyword evidence="11" id="KW-1185">Reference proteome</keyword>
<feature type="region of interest" description="Disordered" evidence="8">
    <location>
        <begin position="393"/>
        <end position="526"/>
    </location>
</feature>
<evidence type="ECO:0000256" key="8">
    <source>
        <dbReference type="SAM" id="MobiDB-lite"/>
    </source>
</evidence>
<reference evidence="10" key="1">
    <citation type="submission" date="2019-03" db="EMBL/GenBank/DDBJ databases">
        <title>Improved annotation for the trematode Fasciola hepatica.</title>
        <authorList>
            <person name="Choi Y.-J."/>
            <person name="Martin J."/>
            <person name="Mitreva M."/>
        </authorList>
    </citation>
    <scope>NUCLEOTIDE SEQUENCE [LARGE SCALE GENOMIC DNA]</scope>
</reference>
<dbReference type="PROSITE" id="PS00032">
    <property type="entry name" value="ANTENNAPEDIA"/>
    <property type="match status" value="1"/>
</dbReference>
<feature type="compositionally biased region" description="Polar residues" evidence="8">
    <location>
        <begin position="213"/>
        <end position="222"/>
    </location>
</feature>
<dbReference type="Gene3D" id="1.10.10.60">
    <property type="entry name" value="Homeodomain-like"/>
    <property type="match status" value="1"/>
</dbReference>
<comment type="subcellular location">
    <subcellularLocation>
        <location evidence="1 6 7">Nucleus</location>
    </subcellularLocation>
</comment>
<protein>
    <submittedName>
        <fullName evidence="10">Homeobox protein Hox-A4</fullName>
    </submittedName>
</protein>
<evidence type="ECO:0000313" key="10">
    <source>
        <dbReference type="EMBL" id="THD28251.1"/>
    </source>
</evidence>
<gene>
    <name evidence="10" type="ORF">D915_000977</name>
</gene>
<dbReference type="GO" id="GO:0000981">
    <property type="term" value="F:DNA-binding transcription factor activity, RNA polymerase II-specific"/>
    <property type="evidence" value="ECO:0007669"/>
    <property type="project" value="InterPro"/>
</dbReference>
<evidence type="ECO:0000256" key="5">
    <source>
        <dbReference type="ARBA" id="ARBA00023242"/>
    </source>
</evidence>
<comment type="caution">
    <text evidence="10">The sequence shown here is derived from an EMBL/GenBank/DDBJ whole genome shotgun (WGS) entry which is preliminary data.</text>
</comment>
<name>A0A4E0RN47_FASHE</name>